<protein>
    <recommendedName>
        <fullName evidence="6">Thioredoxin domain-containing protein</fullName>
    </recommendedName>
</protein>
<comment type="caution">
    <text evidence="7">The sequence shown here is derived from an EMBL/GenBank/DDBJ whole genome shotgun (WGS) entry which is preliminary data.</text>
</comment>
<feature type="region of interest" description="Disordered" evidence="5">
    <location>
        <begin position="383"/>
        <end position="404"/>
    </location>
</feature>
<evidence type="ECO:0000256" key="2">
    <source>
        <dbReference type="ARBA" id="ARBA00022692"/>
    </source>
</evidence>
<gene>
    <name evidence="7" type="ORF">L596_007860</name>
</gene>
<dbReference type="Pfam" id="PF13848">
    <property type="entry name" value="Thioredoxin_6"/>
    <property type="match status" value="1"/>
</dbReference>
<dbReference type="EMBL" id="AZBU02000002">
    <property type="protein sequence ID" value="TKR93394.1"/>
    <property type="molecule type" value="Genomic_DNA"/>
</dbReference>
<reference evidence="7 8" key="1">
    <citation type="journal article" date="2015" name="Genome Biol.">
        <title>Comparative genomics of Steinernema reveals deeply conserved gene regulatory networks.</title>
        <authorList>
            <person name="Dillman A.R."/>
            <person name="Macchietto M."/>
            <person name="Porter C.F."/>
            <person name="Rogers A."/>
            <person name="Williams B."/>
            <person name="Antoshechkin I."/>
            <person name="Lee M.M."/>
            <person name="Goodwin Z."/>
            <person name="Lu X."/>
            <person name="Lewis E.E."/>
            <person name="Goodrich-Blair H."/>
            <person name="Stock S.P."/>
            <person name="Adams B.J."/>
            <person name="Sternberg P.W."/>
            <person name="Mortazavi A."/>
        </authorList>
    </citation>
    <scope>NUCLEOTIDE SEQUENCE [LARGE SCALE GENOMIC DNA]</scope>
    <source>
        <strain evidence="7 8">ALL</strain>
    </source>
</reference>
<sequence length="404" mass="46103">MEFQRFYAPWCAHCKRLMPIWEHVGHALADRESPVRLAKLDCTRYPSVAHALKVNAYPTLIFFRNGKEIKYEGERKKDSLVDFVLKTSGPVVDTIESPTKFTDQRKTSVNDPLFVFVESSDEDKQEENEKLFNDYDEAANLFFTGNRFLKTAKLNHLPTTVVLNSRPGVVVFKDNTHYVYDAEKYPNLTAWINAERYPVIPAVTGANINDMGTSLDKLLVLAVLNLVERLNTSTDVGKFYALAREAAVQMRKNKDLQSLYQFGWLDGNQIANSIVLADFAIPNILVFNYSSYEYFLSNDSPRQMTPQSLLTFLETLNSTQAQGGRSMTQRIRRMVYEVSTNVYEMFANQPILTSCLFGVPLAFLSIITYSICSADFSVDRDEIYPDETDTEEEPLDDDDHEKAE</sequence>
<keyword evidence="4" id="KW-0472">Membrane</keyword>
<dbReference type="Pfam" id="PF00085">
    <property type="entry name" value="Thioredoxin"/>
    <property type="match status" value="1"/>
</dbReference>
<dbReference type="OrthoDB" id="74910at2759"/>
<evidence type="ECO:0000259" key="6">
    <source>
        <dbReference type="PROSITE" id="PS51352"/>
    </source>
</evidence>
<feature type="compositionally biased region" description="Acidic residues" evidence="5">
    <location>
        <begin position="384"/>
        <end position="404"/>
    </location>
</feature>
<dbReference type="PANTHER" id="PTHR46426">
    <property type="entry name" value="PROTEIN DISULFIDE-ISOMERASE TMX3"/>
    <property type="match status" value="1"/>
</dbReference>
<dbReference type="Gene3D" id="3.40.30.10">
    <property type="entry name" value="Glutaredoxin"/>
    <property type="match status" value="1"/>
</dbReference>
<organism evidence="7 8">
    <name type="scientific">Steinernema carpocapsae</name>
    <name type="common">Entomopathogenic nematode</name>
    <dbReference type="NCBI Taxonomy" id="34508"/>
    <lineage>
        <taxon>Eukaryota</taxon>
        <taxon>Metazoa</taxon>
        <taxon>Ecdysozoa</taxon>
        <taxon>Nematoda</taxon>
        <taxon>Chromadorea</taxon>
        <taxon>Rhabditida</taxon>
        <taxon>Tylenchina</taxon>
        <taxon>Panagrolaimomorpha</taxon>
        <taxon>Strongyloidoidea</taxon>
        <taxon>Steinernematidae</taxon>
        <taxon>Steinernema</taxon>
    </lineage>
</organism>
<proteinExistence type="predicted"/>
<keyword evidence="2" id="KW-0812">Transmembrane</keyword>
<dbReference type="GO" id="GO:0005783">
    <property type="term" value="C:endoplasmic reticulum"/>
    <property type="evidence" value="ECO:0007669"/>
    <property type="project" value="TreeGrafter"/>
</dbReference>
<dbReference type="InterPro" id="IPR052250">
    <property type="entry name" value="PDI_TMX3"/>
</dbReference>
<reference evidence="7 8" key="2">
    <citation type="journal article" date="2019" name="G3 (Bethesda)">
        <title>Hybrid Assembly of the Genome of the Entomopathogenic Nematode Steinernema carpocapsae Identifies the X-Chromosome.</title>
        <authorList>
            <person name="Serra L."/>
            <person name="Macchietto M."/>
            <person name="Macias-Munoz A."/>
            <person name="McGill C.J."/>
            <person name="Rodriguez I.M."/>
            <person name="Rodriguez B."/>
            <person name="Murad R."/>
            <person name="Mortazavi A."/>
        </authorList>
    </citation>
    <scope>NUCLEOTIDE SEQUENCE [LARGE SCALE GENOMIC DNA]</scope>
    <source>
        <strain evidence="7 8">ALL</strain>
    </source>
</reference>
<dbReference type="AlphaFoldDB" id="A0A4U5PBP6"/>
<accession>A0A4U5PBP6</accession>
<evidence type="ECO:0000256" key="5">
    <source>
        <dbReference type="SAM" id="MobiDB-lite"/>
    </source>
</evidence>
<keyword evidence="8" id="KW-1185">Reference proteome</keyword>
<dbReference type="STRING" id="34508.A0A4U5PBP6"/>
<name>A0A4U5PBP6_STECR</name>
<dbReference type="PANTHER" id="PTHR46426:SF1">
    <property type="entry name" value="PROTEIN DISULFIDE-ISOMERASE TMX3"/>
    <property type="match status" value="1"/>
</dbReference>
<evidence type="ECO:0000256" key="4">
    <source>
        <dbReference type="ARBA" id="ARBA00023136"/>
    </source>
</evidence>
<keyword evidence="3" id="KW-1133">Transmembrane helix</keyword>
<evidence type="ECO:0000313" key="7">
    <source>
        <dbReference type="EMBL" id="TKR93394.1"/>
    </source>
</evidence>
<evidence type="ECO:0000256" key="1">
    <source>
        <dbReference type="ARBA" id="ARBA00004167"/>
    </source>
</evidence>
<comment type="subcellular location">
    <subcellularLocation>
        <location evidence="1">Membrane</location>
        <topology evidence="1">Single-pass membrane protein</topology>
    </subcellularLocation>
</comment>
<evidence type="ECO:0000313" key="8">
    <source>
        <dbReference type="Proteomes" id="UP000298663"/>
    </source>
</evidence>
<dbReference type="Proteomes" id="UP000298663">
    <property type="component" value="Unassembled WGS sequence"/>
</dbReference>
<feature type="domain" description="Thioredoxin" evidence="6">
    <location>
        <begin position="1"/>
        <end position="89"/>
    </location>
</feature>
<dbReference type="InterPro" id="IPR013766">
    <property type="entry name" value="Thioredoxin_domain"/>
</dbReference>
<dbReference type="InterPro" id="IPR036249">
    <property type="entry name" value="Thioredoxin-like_sf"/>
</dbReference>
<evidence type="ECO:0000256" key="3">
    <source>
        <dbReference type="ARBA" id="ARBA00022989"/>
    </source>
</evidence>
<dbReference type="PROSITE" id="PS51352">
    <property type="entry name" value="THIOREDOXIN_2"/>
    <property type="match status" value="1"/>
</dbReference>
<dbReference type="SUPFAM" id="SSF52833">
    <property type="entry name" value="Thioredoxin-like"/>
    <property type="match status" value="1"/>
</dbReference>
<dbReference type="GO" id="GO:0016020">
    <property type="term" value="C:membrane"/>
    <property type="evidence" value="ECO:0007669"/>
    <property type="project" value="UniProtKB-SubCell"/>
</dbReference>